<keyword evidence="3" id="KW-1185">Reference proteome</keyword>
<gene>
    <name evidence="2" type="ORF">I5803_20995</name>
</gene>
<dbReference type="InterPro" id="IPR009506">
    <property type="entry name" value="YjiS-like"/>
</dbReference>
<evidence type="ECO:0000313" key="2">
    <source>
        <dbReference type="EMBL" id="MBG9390521.1"/>
    </source>
</evidence>
<reference evidence="2" key="1">
    <citation type="submission" date="2020-11" db="EMBL/GenBank/DDBJ databases">
        <title>Bacterial whole genome sequence for Caenimonas sp. DR4.4.</title>
        <authorList>
            <person name="Le V."/>
            <person name="Ko S.-R."/>
            <person name="Ahn C.-Y."/>
            <person name="Oh H.-M."/>
        </authorList>
    </citation>
    <scope>NUCLEOTIDE SEQUENCE</scope>
    <source>
        <strain evidence="2">DR4.4</strain>
    </source>
</reference>
<evidence type="ECO:0000313" key="3">
    <source>
        <dbReference type="Proteomes" id="UP000651050"/>
    </source>
</evidence>
<dbReference type="Proteomes" id="UP000651050">
    <property type="component" value="Unassembled WGS sequence"/>
</dbReference>
<dbReference type="Pfam" id="PF06568">
    <property type="entry name" value="YjiS-like"/>
    <property type="match status" value="1"/>
</dbReference>
<dbReference type="RefSeq" id="WP_196988256.1">
    <property type="nucleotide sequence ID" value="NZ_JADWYS010000001.1"/>
</dbReference>
<evidence type="ECO:0000259" key="1">
    <source>
        <dbReference type="Pfam" id="PF06568"/>
    </source>
</evidence>
<accession>A0A931H8E9</accession>
<name>A0A931H8E9_9BURK</name>
<dbReference type="AlphaFoldDB" id="A0A931H8E9"/>
<feature type="domain" description="YjiS-like" evidence="1">
    <location>
        <begin position="5"/>
        <end position="43"/>
    </location>
</feature>
<organism evidence="2 3">
    <name type="scientific">Caenimonas aquaedulcis</name>
    <dbReference type="NCBI Taxonomy" id="2793270"/>
    <lineage>
        <taxon>Bacteria</taxon>
        <taxon>Pseudomonadati</taxon>
        <taxon>Pseudomonadota</taxon>
        <taxon>Betaproteobacteria</taxon>
        <taxon>Burkholderiales</taxon>
        <taxon>Comamonadaceae</taxon>
        <taxon>Caenimonas</taxon>
    </lineage>
</organism>
<proteinExistence type="predicted"/>
<comment type="caution">
    <text evidence="2">The sequence shown here is derived from an EMBL/GenBank/DDBJ whole genome shotgun (WGS) entry which is preliminary data.</text>
</comment>
<sequence>MAMILIALLQRWRAAREREMERREWRLLDDRTLRDLGLSRGELDSWAAEERGLAPVTRRRVRAGALAPCAPAGVRAGAH</sequence>
<dbReference type="EMBL" id="JADWYS010000001">
    <property type="protein sequence ID" value="MBG9390521.1"/>
    <property type="molecule type" value="Genomic_DNA"/>
</dbReference>
<protein>
    <submittedName>
        <fullName evidence="2">DUF1127 domain-containing protein</fullName>
    </submittedName>
</protein>